<feature type="binding site" evidence="5">
    <location>
        <position position="105"/>
    </location>
    <ligand>
        <name>Zn(2+)</name>
        <dbReference type="ChEBI" id="CHEBI:29105"/>
    </ligand>
</feature>
<feature type="domain" description="Mannose-6-phosphate isomerase cupin" evidence="6">
    <location>
        <begin position="282"/>
        <end position="333"/>
    </location>
</feature>
<dbReference type="PIRSF" id="PIRSF036894">
    <property type="entry name" value="PMI_Firm_short"/>
    <property type="match status" value="1"/>
</dbReference>
<dbReference type="GO" id="GO:0005975">
    <property type="term" value="P:carbohydrate metabolic process"/>
    <property type="evidence" value="ECO:0007669"/>
    <property type="project" value="InterPro"/>
</dbReference>
<protein>
    <recommendedName>
        <fullName evidence="3">Phosphohexomutase</fullName>
    </recommendedName>
    <alternativeName>
        <fullName evidence="4">Phosphomannose isomerase</fullName>
    </alternativeName>
</protein>
<dbReference type="InterPro" id="IPR011051">
    <property type="entry name" value="RmlC_Cupin_sf"/>
</dbReference>
<dbReference type="InterPro" id="IPR051804">
    <property type="entry name" value="Carb_Metab_Reg_Kinase/Isom"/>
</dbReference>
<dbReference type="Gene3D" id="2.60.120.10">
    <property type="entry name" value="Jelly Rolls"/>
    <property type="match status" value="2"/>
</dbReference>
<dbReference type="InterPro" id="IPR014628">
    <property type="entry name" value="Man6P_isomerase_Firm_short"/>
</dbReference>
<evidence type="ECO:0000256" key="5">
    <source>
        <dbReference type="PIRSR" id="PIRSR036894-1"/>
    </source>
</evidence>
<dbReference type="GO" id="GO:0046872">
    <property type="term" value="F:metal ion binding"/>
    <property type="evidence" value="ECO:0007669"/>
    <property type="project" value="UniProtKB-KW"/>
</dbReference>
<evidence type="ECO:0000256" key="4">
    <source>
        <dbReference type="ARBA" id="ARBA00030762"/>
    </source>
</evidence>
<sequence length="345" mass="36611">MIPIVLPPNVIEHFYRGGSRLAQLRGFEPDSAFLPEEWLAATVHREGHPNSGQSRLFDGSLFSDLVAADPLGWLGNSEGGPAGKTDTGILVKLLDADQRLPVHVHPDRPFAAHHLHHCYGKTEAWYVLAADAPESAVWLGFSEDVDPAELATAVDAQDSDWMLARLNRIDVTPGDGILVPAGTAHAIGAGVFVVEVQEPTDFSIVLEWSVTTAGRDESHLGLGLPLALQVVNHRATTPAMLRDLVTRPDDDPDTTSRPLLPTDADPFFRMEEISTHGGTVGAAAGFSVLVVLDGAGTLSSPEGSLDVTRGQVLAVPAAFGDWSVSGAVRIVRVRAGLETPTAVTS</sequence>
<evidence type="ECO:0000256" key="2">
    <source>
        <dbReference type="ARBA" id="ARBA00022833"/>
    </source>
</evidence>
<dbReference type="Pfam" id="PF21621">
    <property type="entry name" value="MPI_cupin_dom"/>
    <property type="match status" value="1"/>
</dbReference>
<organism evidence="7">
    <name type="scientific">Nakamurella sp. A5-74</name>
    <dbReference type="NCBI Taxonomy" id="3158264"/>
    <lineage>
        <taxon>Bacteria</taxon>
        <taxon>Bacillati</taxon>
        <taxon>Actinomycetota</taxon>
        <taxon>Actinomycetes</taxon>
        <taxon>Nakamurellales</taxon>
        <taxon>Nakamurellaceae</taxon>
        <taxon>Nakamurella</taxon>
    </lineage>
</organism>
<dbReference type="CDD" id="cd07010">
    <property type="entry name" value="cupin_PMI_type_I_N_bac"/>
    <property type="match status" value="1"/>
</dbReference>
<comment type="cofactor">
    <cofactor evidence="5">
        <name>Zn(2+)</name>
        <dbReference type="ChEBI" id="CHEBI:29105"/>
    </cofactor>
    <text evidence="5">Binds 1 zinc ion per subunit.</text>
</comment>
<reference evidence="7" key="1">
    <citation type="submission" date="2024-05" db="EMBL/GenBank/DDBJ databases">
        <authorList>
            <person name="Cai S.Y."/>
            <person name="Jin L.M."/>
            <person name="Li H.R."/>
        </authorList>
    </citation>
    <scope>NUCLEOTIDE SEQUENCE</scope>
    <source>
        <strain evidence="7">A5-74</strain>
    </source>
</reference>
<evidence type="ECO:0000259" key="6">
    <source>
        <dbReference type="Pfam" id="PF21621"/>
    </source>
</evidence>
<evidence type="ECO:0000256" key="3">
    <source>
        <dbReference type="ARBA" id="ARBA00029741"/>
    </source>
</evidence>
<gene>
    <name evidence="7" type="ORF">ABLG96_03025</name>
</gene>
<evidence type="ECO:0000313" key="7">
    <source>
        <dbReference type="EMBL" id="XCG64338.1"/>
    </source>
</evidence>
<name>A0AAU8DSJ8_9ACTN</name>
<dbReference type="PANTHER" id="PTHR42742">
    <property type="entry name" value="TRANSCRIPTIONAL REPRESSOR MPRA"/>
    <property type="match status" value="1"/>
</dbReference>
<dbReference type="InterPro" id="IPR049071">
    <property type="entry name" value="MPI_cupin_dom"/>
</dbReference>
<keyword evidence="1 5" id="KW-0479">Metal-binding</keyword>
<feature type="binding site" evidence="5">
    <location>
        <position position="123"/>
    </location>
    <ligand>
        <name>Zn(2+)</name>
        <dbReference type="ChEBI" id="CHEBI:29105"/>
    </ligand>
</feature>
<keyword evidence="7" id="KW-0413">Isomerase</keyword>
<dbReference type="InterPro" id="IPR014710">
    <property type="entry name" value="RmlC-like_jellyroll"/>
</dbReference>
<proteinExistence type="predicted"/>
<dbReference type="EMBL" id="CP159218">
    <property type="protein sequence ID" value="XCG64338.1"/>
    <property type="molecule type" value="Genomic_DNA"/>
</dbReference>
<dbReference type="GO" id="GO:0004476">
    <property type="term" value="F:mannose-6-phosphate isomerase activity"/>
    <property type="evidence" value="ECO:0007669"/>
    <property type="project" value="InterPro"/>
</dbReference>
<accession>A0AAU8DSJ8</accession>
<keyword evidence="2 5" id="KW-0862">Zinc</keyword>
<feature type="binding site" evidence="5">
    <location>
        <position position="185"/>
    </location>
    <ligand>
        <name>Zn(2+)</name>
        <dbReference type="ChEBI" id="CHEBI:29105"/>
    </ligand>
</feature>
<evidence type="ECO:0000256" key="1">
    <source>
        <dbReference type="ARBA" id="ARBA00022723"/>
    </source>
</evidence>
<dbReference type="PANTHER" id="PTHR42742:SF3">
    <property type="entry name" value="FRUCTOKINASE"/>
    <property type="match status" value="1"/>
</dbReference>
<dbReference type="RefSeq" id="WP_353649951.1">
    <property type="nucleotide sequence ID" value="NZ_CP159218.1"/>
</dbReference>
<dbReference type="AlphaFoldDB" id="A0AAU8DSJ8"/>
<dbReference type="SUPFAM" id="SSF51182">
    <property type="entry name" value="RmlC-like cupins"/>
    <property type="match status" value="1"/>
</dbReference>